<dbReference type="AlphaFoldDB" id="A0A151IQX9"/>
<name>A0A151IQX9_9HYME</name>
<protein>
    <submittedName>
        <fullName evidence="1">Uncharacterized protein</fullName>
    </submittedName>
</protein>
<dbReference type="Proteomes" id="UP000078492">
    <property type="component" value="Unassembled WGS sequence"/>
</dbReference>
<feature type="non-terminal residue" evidence="1">
    <location>
        <position position="1"/>
    </location>
</feature>
<reference evidence="1 2" key="1">
    <citation type="submission" date="2015-09" db="EMBL/GenBank/DDBJ databases">
        <title>Trachymyrmex cornetzi WGS genome.</title>
        <authorList>
            <person name="Nygaard S."/>
            <person name="Hu H."/>
            <person name="Boomsma J."/>
            <person name="Zhang G."/>
        </authorList>
    </citation>
    <scope>NUCLEOTIDE SEQUENCE [LARGE SCALE GENOMIC DNA]</scope>
    <source>
        <strain evidence="1">Tcor2-1</strain>
        <tissue evidence="1">Whole body</tissue>
    </source>
</reference>
<evidence type="ECO:0000313" key="1">
    <source>
        <dbReference type="EMBL" id="KYN08837.1"/>
    </source>
</evidence>
<evidence type="ECO:0000313" key="2">
    <source>
        <dbReference type="Proteomes" id="UP000078492"/>
    </source>
</evidence>
<accession>A0A151IQX9</accession>
<sequence>LYTNAQSLMAHEDEIQYQVMKKINPSFLALSETKLAEEIECDTVQNWLQFKTERNIAVRLIKQKKIEYYESMIDSNKENPKIMWKTLKEIIMGEPTDSSGDGDKKIIYVIKDKGTIENFKIVSIELEKIVMGLPNKKSTEEGINSDILKASFYVVKKVFVDIINNSLKEDCCPESWKLRR</sequence>
<proteinExistence type="predicted"/>
<organism evidence="1 2">
    <name type="scientific">Trachymyrmex cornetzi</name>
    <dbReference type="NCBI Taxonomy" id="471704"/>
    <lineage>
        <taxon>Eukaryota</taxon>
        <taxon>Metazoa</taxon>
        <taxon>Ecdysozoa</taxon>
        <taxon>Arthropoda</taxon>
        <taxon>Hexapoda</taxon>
        <taxon>Insecta</taxon>
        <taxon>Pterygota</taxon>
        <taxon>Neoptera</taxon>
        <taxon>Endopterygota</taxon>
        <taxon>Hymenoptera</taxon>
        <taxon>Apocrita</taxon>
        <taxon>Aculeata</taxon>
        <taxon>Formicoidea</taxon>
        <taxon>Formicidae</taxon>
        <taxon>Myrmicinae</taxon>
        <taxon>Trachymyrmex</taxon>
    </lineage>
</organism>
<dbReference type="EMBL" id="KQ981158">
    <property type="protein sequence ID" value="KYN08837.1"/>
    <property type="molecule type" value="Genomic_DNA"/>
</dbReference>
<gene>
    <name evidence="1" type="ORF">ALC57_19058</name>
</gene>
<keyword evidence="2" id="KW-1185">Reference proteome</keyword>